<keyword evidence="1" id="KW-0732">Signal</keyword>
<evidence type="ECO:0000256" key="1">
    <source>
        <dbReference type="SAM" id="SignalP"/>
    </source>
</evidence>
<sequence>MKFSAQAFLLATSLVALTSTEAFEKKVGSEERRLHGWGMSVEEYEDRYASLYCRCCGSEQESRSVNSTLVPACAAFEGESCRCPVREEVGSAWWNFFSIDFQGRWNESCVNEILPRSNLTFAVPPTVDVLDGGVAIMAKNGGA</sequence>
<accession>A0A9N8HHT4</accession>
<dbReference type="EMBL" id="CAICTM010000554">
    <property type="protein sequence ID" value="CAB9512785.1"/>
    <property type="molecule type" value="Genomic_DNA"/>
</dbReference>
<protein>
    <submittedName>
        <fullName evidence="2">Uncharacterized protein</fullName>
    </submittedName>
</protein>
<dbReference type="AlphaFoldDB" id="A0A9N8HHT4"/>
<feature type="chain" id="PRO_5040511866" evidence="1">
    <location>
        <begin position="23"/>
        <end position="143"/>
    </location>
</feature>
<organism evidence="2 3">
    <name type="scientific">Seminavis robusta</name>
    <dbReference type="NCBI Taxonomy" id="568900"/>
    <lineage>
        <taxon>Eukaryota</taxon>
        <taxon>Sar</taxon>
        <taxon>Stramenopiles</taxon>
        <taxon>Ochrophyta</taxon>
        <taxon>Bacillariophyta</taxon>
        <taxon>Bacillariophyceae</taxon>
        <taxon>Bacillariophycidae</taxon>
        <taxon>Naviculales</taxon>
        <taxon>Naviculaceae</taxon>
        <taxon>Seminavis</taxon>
    </lineage>
</organism>
<proteinExistence type="predicted"/>
<comment type="caution">
    <text evidence="2">The sequence shown here is derived from an EMBL/GenBank/DDBJ whole genome shotgun (WGS) entry which is preliminary data.</text>
</comment>
<name>A0A9N8HHT4_9STRA</name>
<gene>
    <name evidence="2" type="ORF">SEMRO_555_G165620.1</name>
</gene>
<keyword evidence="3" id="KW-1185">Reference proteome</keyword>
<evidence type="ECO:0000313" key="3">
    <source>
        <dbReference type="Proteomes" id="UP001153069"/>
    </source>
</evidence>
<dbReference type="Proteomes" id="UP001153069">
    <property type="component" value="Unassembled WGS sequence"/>
</dbReference>
<evidence type="ECO:0000313" key="2">
    <source>
        <dbReference type="EMBL" id="CAB9512785.1"/>
    </source>
</evidence>
<feature type="signal peptide" evidence="1">
    <location>
        <begin position="1"/>
        <end position="22"/>
    </location>
</feature>
<reference evidence="2" key="1">
    <citation type="submission" date="2020-06" db="EMBL/GenBank/DDBJ databases">
        <authorList>
            <consortium name="Plant Systems Biology data submission"/>
        </authorList>
    </citation>
    <scope>NUCLEOTIDE SEQUENCE</scope>
    <source>
        <strain evidence="2">D6</strain>
    </source>
</reference>